<dbReference type="SUPFAM" id="SSF50998">
    <property type="entry name" value="Quinoprotein alcohol dehydrogenase-like"/>
    <property type="match status" value="1"/>
</dbReference>
<dbReference type="InterPro" id="IPR011047">
    <property type="entry name" value="Quinoprotein_ADH-like_sf"/>
</dbReference>
<reference evidence="1" key="1">
    <citation type="journal article" date="2020" name="Nature">
        <title>Giant virus diversity and host interactions through global metagenomics.</title>
        <authorList>
            <person name="Schulz F."/>
            <person name="Roux S."/>
            <person name="Paez-Espino D."/>
            <person name="Jungbluth S."/>
            <person name="Walsh D.A."/>
            <person name="Denef V.J."/>
            <person name="McMahon K.D."/>
            <person name="Konstantinidis K.T."/>
            <person name="Eloe-Fadrosh E.A."/>
            <person name="Kyrpides N.C."/>
            <person name="Woyke T."/>
        </authorList>
    </citation>
    <scope>NUCLEOTIDE SEQUENCE</scope>
    <source>
        <strain evidence="1">GVMAG-S-ERX555907-63</strain>
    </source>
</reference>
<evidence type="ECO:0008006" key="2">
    <source>
        <dbReference type="Google" id="ProtNLM"/>
    </source>
</evidence>
<protein>
    <recommendedName>
        <fullName evidence="2">Anaphase-promoting complex subunit 4 WD40 domain-containing protein</fullName>
    </recommendedName>
</protein>
<proteinExistence type="predicted"/>
<sequence length="517" mass="58609">MEEFNSDYIVLSSTYSGKLIQWDVKTGGIYMEKDMKKEDMKIIDNTNSTILSPGAVYCSNGEVIAVLSDKCVHILDSNSGTELYKIETNYESLNEEDNLPIYIFGSYIFACEQEPVIVVGMQKEYIEPNDNNPNLNSEIHVYNIETGERVDSRECSDPEIESLRISNNGRFIVVILPQGTEYFDLELDTEIDMQSVELDREDKWVTSCNFSKDNKLLICGFHDGLIEVYNTSIKLEGNSLSLTVLYTFSEVFKNQVSDCRFLNSTLGSITKGQPDIGYSNIPTPDVILTCSTNGLIKLLRIDGEVIQNIDVKEKLEKNKKLERTHHNVVEDGNIWVNRDIIVSKYEGYNSCDICIMCEDESMIVVSVHNHSMGDNSIICVFDLYGNLLRVLEEFPEPSHIFSLCSKPIDYGLKREKSTSILRSIAIDETSSVVETINAIIKNVKNNDNLEILENAKISLLDAQKKRSTTRSRPSTPVEIVFGDLHKREELVDYIVPKPKRPKHKGGSRLVWINKSNE</sequence>
<dbReference type="SMART" id="SM00320">
    <property type="entry name" value="WD40"/>
    <property type="match status" value="2"/>
</dbReference>
<name>A0A6C0L214_9ZZZZ</name>
<dbReference type="InterPro" id="IPR015943">
    <property type="entry name" value="WD40/YVTN_repeat-like_dom_sf"/>
</dbReference>
<dbReference type="InterPro" id="IPR001680">
    <property type="entry name" value="WD40_rpt"/>
</dbReference>
<evidence type="ECO:0000313" key="1">
    <source>
        <dbReference type="EMBL" id="QHU22910.1"/>
    </source>
</evidence>
<dbReference type="EMBL" id="MN741019">
    <property type="protein sequence ID" value="QHU22910.1"/>
    <property type="molecule type" value="Genomic_DNA"/>
</dbReference>
<dbReference type="Gene3D" id="2.130.10.10">
    <property type="entry name" value="YVTN repeat-like/Quinoprotein amine dehydrogenase"/>
    <property type="match status" value="2"/>
</dbReference>
<dbReference type="AlphaFoldDB" id="A0A6C0L214"/>
<accession>A0A6C0L214</accession>
<organism evidence="1">
    <name type="scientific">viral metagenome</name>
    <dbReference type="NCBI Taxonomy" id="1070528"/>
    <lineage>
        <taxon>unclassified sequences</taxon>
        <taxon>metagenomes</taxon>
        <taxon>organismal metagenomes</taxon>
    </lineage>
</organism>